<dbReference type="Gene3D" id="1.10.287.130">
    <property type="match status" value="1"/>
</dbReference>
<dbReference type="GO" id="GO:0016301">
    <property type="term" value="F:kinase activity"/>
    <property type="evidence" value="ECO:0007669"/>
    <property type="project" value="UniProtKB-KW"/>
</dbReference>
<evidence type="ECO:0000256" key="11">
    <source>
        <dbReference type="SAM" id="Phobius"/>
    </source>
</evidence>
<dbReference type="Pfam" id="PF00512">
    <property type="entry name" value="HisKA"/>
    <property type="match status" value="1"/>
</dbReference>
<dbReference type="Gene3D" id="3.30.565.10">
    <property type="entry name" value="Histidine kinase-like ATPase, C-terminal domain"/>
    <property type="match status" value="1"/>
</dbReference>
<feature type="domain" description="HAMP" evidence="13">
    <location>
        <begin position="155"/>
        <end position="207"/>
    </location>
</feature>
<accession>A0ABQ1IP68</accession>
<evidence type="ECO:0000313" key="15">
    <source>
        <dbReference type="Proteomes" id="UP000646152"/>
    </source>
</evidence>
<proteinExistence type="predicted"/>
<reference evidence="15" key="1">
    <citation type="journal article" date="2019" name="Int. J. Syst. Evol. Microbiol.">
        <title>The Global Catalogue of Microorganisms (GCM) 10K type strain sequencing project: providing services to taxonomists for standard genome sequencing and annotation.</title>
        <authorList>
            <consortium name="The Broad Institute Genomics Platform"/>
            <consortium name="The Broad Institute Genome Sequencing Center for Infectious Disease"/>
            <person name="Wu L."/>
            <person name="Ma J."/>
        </authorList>
    </citation>
    <scope>NUCLEOTIDE SEQUENCE [LARGE SCALE GENOMIC DNA]</scope>
    <source>
        <strain evidence="15">CGMCC 1.15923</strain>
    </source>
</reference>
<dbReference type="PROSITE" id="PS50885">
    <property type="entry name" value="HAMP"/>
    <property type="match status" value="1"/>
</dbReference>
<dbReference type="SUPFAM" id="SSF47384">
    <property type="entry name" value="Homodimeric domain of signal transducing histidine kinase"/>
    <property type="match status" value="1"/>
</dbReference>
<feature type="transmembrane region" description="Helical" evidence="11">
    <location>
        <begin position="12"/>
        <end position="35"/>
    </location>
</feature>
<dbReference type="EC" id="2.7.13.3" evidence="3"/>
<comment type="caution">
    <text evidence="14">The sequence shown here is derived from an EMBL/GenBank/DDBJ whole genome shotgun (WGS) entry which is preliminary data.</text>
</comment>
<evidence type="ECO:0000256" key="4">
    <source>
        <dbReference type="ARBA" id="ARBA00022553"/>
    </source>
</evidence>
<evidence type="ECO:0000256" key="5">
    <source>
        <dbReference type="ARBA" id="ARBA00022679"/>
    </source>
</evidence>
<evidence type="ECO:0000256" key="6">
    <source>
        <dbReference type="ARBA" id="ARBA00022692"/>
    </source>
</evidence>
<evidence type="ECO:0000256" key="8">
    <source>
        <dbReference type="ARBA" id="ARBA00022989"/>
    </source>
</evidence>
<evidence type="ECO:0000259" key="12">
    <source>
        <dbReference type="PROSITE" id="PS50109"/>
    </source>
</evidence>
<evidence type="ECO:0000256" key="9">
    <source>
        <dbReference type="ARBA" id="ARBA00023012"/>
    </source>
</evidence>
<protein>
    <recommendedName>
        <fullName evidence="3">histidine kinase</fullName>
        <ecNumber evidence="3">2.7.13.3</ecNumber>
    </recommendedName>
</protein>
<dbReference type="InterPro" id="IPR004358">
    <property type="entry name" value="Sig_transdc_His_kin-like_C"/>
</dbReference>
<evidence type="ECO:0000259" key="13">
    <source>
        <dbReference type="PROSITE" id="PS50885"/>
    </source>
</evidence>
<dbReference type="PROSITE" id="PS50109">
    <property type="entry name" value="HIS_KIN"/>
    <property type="match status" value="1"/>
</dbReference>
<keyword evidence="4" id="KW-0597">Phosphoprotein</keyword>
<evidence type="ECO:0000256" key="2">
    <source>
        <dbReference type="ARBA" id="ARBA00004370"/>
    </source>
</evidence>
<dbReference type="Pfam" id="PF02518">
    <property type="entry name" value="HATPase_c"/>
    <property type="match status" value="1"/>
</dbReference>
<comment type="subcellular location">
    <subcellularLocation>
        <location evidence="2">Membrane</location>
    </subcellularLocation>
</comment>
<keyword evidence="8 11" id="KW-1133">Transmembrane helix</keyword>
<dbReference type="PANTHER" id="PTHR45436">
    <property type="entry name" value="SENSOR HISTIDINE KINASE YKOH"/>
    <property type="match status" value="1"/>
</dbReference>
<dbReference type="InterPro" id="IPR036890">
    <property type="entry name" value="HATPase_C_sf"/>
</dbReference>
<dbReference type="InterPro" id="IPR036097">
    <property type="entry name" value="HisK_dim/P_sf"/>
</dbReference>
<dbReference type="SMART" id="SM00387">
    <property type="entry name" value="HATPase_c"/>
    <property type="match status" value="1"/>
</dbReference>
<evidence type="ECO:0000256" key="1">
    <source>
        <dbReference type="ARBA" id="ARBA00000085"/>
    </source>
</evidence>
<dbReference type="EMBL" id="BMKE01000019">
    <property type="protein sequence ID" value="GGB49047.1"/>
    <property type="molecule type" value="Genomic_DNA"/>
</dbReference>
<keyword evidence="6 11" id="KW-0812">Transmembrane</keyword>
<dbReference type="SMART" id="SM00388">
    <property type="entry name" value="HisKA"/>
    <property type="match status" value="1"/>
</dbReference>
<dbReference type="CDD" id="cd00082">
    <property type="entry name" value="HisKA"/>
    <property type="match status" value="1"/>
</dbReference>
<keyword evidence="15" id="KW-1185">Reference proteome</keyword>
<keyword evidence="5" id="KW-0808">Transferase</keyword>
<dbReference type="PANTHER" id="PTHR45436:SF16">
    <property type="entry name" value="HISTIDINE KINASE"/>
    <property type="match status" value="1"/>
</dbReference>
<evidence type="ECO:0000256" key="3">
    <source>
        <dbReference type="ARBA" id="ARBA00012438"/>
    </source>
</evidence>
<dbReference type="RefSeq" id="WP_188630263.1">
    <property type="nucleotide sequence ID" value="NZ_BMKE01000019.1"/>
</dbReference>
<dbReference type="InterPro" id="IPR003660">
    <property type="entry name" value="HAMP_dom"/>
</dbReference>
<dbReference type="InterPro" id="IPR003661">
    <property type="entry name" value="HisK_dim/P_dom"/>
</dbReference>
<organism evidence="14 15">
    <name type="scientific">Oceanisphaera marina</name>
    <dbReference type="NCBI Taxonomy" id="2017550"/>
    <lineage>
        <taxon>Bacteria</taxon>
        <taxon>Pseudomonadati</taxon>
        <taxon>Pseudomonadota</taxon>
        <taxon>Gammaproteobacteria</taxon>
        <taxon>Aeromonadales</taxon>
        <taxon>Aeromonadaceae</taxon>
        <taxon>Oceanisphaera</taxon>
    </lineage>
</organism>
<evidence type="ECO:0000313" key="14">
    <source>
        <dbReference type="EMBL" id="GGB49047.1"/>
    </source>
</evidence>
<dbReference type="Proteomes" id="UP000646152">
    <property type="component" value="Unassembled WGS sequence"/>
</dbReference>
<name>A0ABQ1IP68_9GAMM</name>
<keyword evidence="10 11" id="KW-0472">Membrane</keyword>
<dbReference type="PRINTS" id="PR00344">
    <property type="entry name" value="BCTRLSENSOR"/>
</dbReference>
<evidence type="ECO:0000256" key="7">
    <source>
        <dbReference type="ARBA" id="ARBA00022777"/>
    </source>
</evidence>
<evidence type="ECO:0000256" key="10">
    <source>
        <dbReference type="ARBA" id="ARBA00023136"/>
    </source>
</evidence>
<dbReference type="InterPro" id="IPR003594">
    <property type="entry name" value="HATPase_dom"/>
</dbReference>
<keyword evidence="9" id="KW-0902">Two-component regulatory system</keyword>
<feature type="domain" description="Histidine kinase" evidence="12">
    <location>
        <begin position="215"/>
        <end position="417"/>
    </location>
</feature>
<gene>
    <name evidence="14" type="ORF">GCM10011502_22900</name>
</gene>
<sequence length="417" mass="46655">MSMTIKSRLQLALNLVIVAISSLAALGMVLLIFWFEDTLFYNHLQSDLTDQIHNHQDVTTPLVLPMTDTTYYKLPRSDQQLLPEMFRGYPQGGHEVLSANKAYNLLVRHDGAWVHVLVQDQSEFERYELLVFIGVGFGVLLVWGLGFVLSRRLSRQILQPVSRLAAEVGRLPQQPGSRLEMNYPSDETGQLARSFDHYVLRVNELLLREQQFSANASHELRTPMMVIRGAVDMLKEGDPSAAELRQLQRIDGALLQMQQQTELFLQLSRTPDSLSGKNDEQPLADIVARQLAHWQPLADARGLTLKLEVKGEAGQRPATMMVAVLNNLLRNAVQHTLQGEIRVQLDAHTLRVRDTGSGIAMDAQQQVRKRGVSAANPAGFGLGLAIVERICEHQGWRLALSSPDGRGTQVTVYFDEA</sequence>
<dbReference type="InterPro" id="IPR005467">
    <property type="entry name" value="His_kinase_dom"/>
</dbReference>
<dbReference type="SUPFAM" id="SSF55874">
    <property type="entry name" value="ATPase domain of HSP90 chaperone/DNA topoisomerase II/histidine kinase"/>
    <property type="match status" value="1"/>
</dbReference>
<comment type="catalytic activity">
    <reaction evidence="1">
        <text>ATP + protein L-histidine = ADP + protein N-phospho-L-histidine.</text>
        <dbReference type="EC" id="2.7.13.3"/>
    </reaction>
</comment>
<dbReference type="Gene3D" id="6.10.340.10">
    <property type="match status" value="1"/>
</dbReference>
<feature type="transmembrane region" description="Helical" evidence="11">
    <location>
        <begin position="129"/>
        <end position="149"/>
    </location>
</feature>
<keyword evidence="7 14" id="KW-0418">Kinase</keyword>
<dbReference type="InterPro" id="IPR050428">
    <property type="entry name" value="TCS_sensor_his_kinase"/>
</dbReference>